<feature type="region of interest" description="Disordered" evidence="2">
    <location>
        <begin position="113"/>
        <end position="136"/>
    </location>
</feature>
<proteinExistence type="inferred from homology"/>
<evidence type="ECO:0000313" key="4">
    <source>
        <dbReference type="EMBL" id="KIQ67906.1"/>
    </source>
</evidence>
<dbReference type="AlphaFoldDB" id="A0A0D0P8L1"/>
<reference evidence="4 5" key="1">
    <citation type="submission" date="2013-01" db="EMBL/GenBank/DDBJ databases">
        <authorList>
            <person name="Fiebig A."/>
            <person name="Goeker M."/>
            <person name="Klenk H.-P.P."/>
        </authorList>
    </citation>
    <scope>NUCLEOTIDE SEQUENCE [LARGE SCALE GENOMIC DNA]</scope>
    <source>
        <strain evidence="4 5">DSM 24838</strain>
    </source>
</reference>
<evidence type="ECO:0000256" key="2">
    <source>
        <dbReference type="SAM" id="MobiDB-lite"/>
    </source>
</evidence>
<feature type="domain" description="Activator of Hsp90 ATPase homologue 1/2-like C-terminal" evidence="3">
    <location>
        <begin position="13"/>
        <end position="148"/>
    </location>
</feature>
<dbReference type="RefSeq" id="WP_018302123.1">
    <property type="nucleotide sequence ID" value="NZ_KB902281.1"/>
</dbReference>
<protein>
    <recommendedName>
        <fullName evidence="3">Activator of Hsp90 ATPase homologue 1/2-like C-terminal domain-containing protein</fullName>
    </recommendedName>
</protein>
<dbReference type="STRING" id="1123501.Wenmar_03637"/>
<accession>A0A0D0P8L1</accession>
<dbReference type="EMBL" id="AONG01000019">
    <property type="protein sequence ID" value="KIQ67906.1"/>
    <property type="molecule type" value="Genomic_DNA"/>
</dbReference>
<evidence type="ECO:0000256" key="1">
    <source>
        <dbReference type="ARBA" id="ARBA00006817"/>
    </source>
</evidence>
<dbReference type="InterPro" id="IPR013538">
    <property type="entry name" value="ASHA1/2-like_C"/>
</dbReference>
<comment type="similarity">
    <text evidence="1">Belongs to the AHA1 family.</text>
</comment>
<dbReference type="OrthoDB" id="9805228at2"/>
<comment type="caution">
    <text evidence="4">The sequence shown here is derived from an EMBL/GenBank/DDBJ whole genome shotgun (WGS) entry which is preliminary data.</text>
</comment>
<sequence length="150" mass="16671">MQDAIVRTVTLPAPPERAFAAIADHAAFGTWFRARLDRPFRPGEVSRGVVIDDTGTEHPFWLRVEVLDPPRTFAFRWPMVGEPDPDDPDIAAKSTLVTFALDPTADGGTRLTITESGFSNLPPDQAPDMRARNEPGWDIQSRRVREYLGG</sequence>
<dbReference type="SUPFAM" id="SSF55961">
    <property type="entry name" value="Bet v1-like"/>
    <property type="match status" value="1"/>
</dbReference>
<dbReference type="Gene3D" id="3.30.530.20">
    <property type="match status" value="1"/>
</dbReference>
<keyword evidence="5" id="KW-1185">Reference proteome</keyword>
<feature type="compositionally biased region" description="Basic and acidic residues" evidence="2">
    <location>
        <begin position="127"/>
        <end position="136"/>
    </location>
</feature>
<dbReference type="eggNOG" id="COG3832">
    <property type="taxonomic scope" value="Bacteria"/>
</dbReference>
<dbReference type="Pfam" id="PF08327">
    <property type="entry name" value="AHSA1"/>
    <property type="match status" value="1"/>
</dbReference>
<name>A0A0D0P8L1_9RHOB</name>
<dbReference type="Proteomes" id="UP000035100">
    <property type="component" value="Unassembled WGS sequence"/>
</dbReference>
<gene>
    <name evidence="4" type="ORF">Wenmar_03637</name>
</gene>
<dbReference type="InterPro" id="IPR023393">
    <property type="entry name" value="START-like_dom_sf"/>
</dbReference>
<evidence type="ECO:0000313" key="5">
    <source>
        <dbReference type="Proteomes" id="UP000035100"/>
    </source>
</evidence>
<organism evidence="4 5">
    <name type="scientific">Wenxinia marina DSM 24838</name>
    <dbReference type="NCBI Taxonomy" id="1123501"/>
    <lineage>
        <taxon>Bacteria</taxon>
        <taxon>Pseudomonadati</taxon>
        <taxon>Pseudomonadota</taxon>
        <taxon>Alphaproteobacteria</taxon>
        <taxon>Rhodobacterales</taxon>
        <taxon>Roseobacteraceae</taxon>
        <taxon>Wenxinia</taxon>
    </lineage>
</organism>
<evidence type="ECO:0000259" key="3">
    <source>
        <dbReference type="Pfam" id="PF08327"/>
    </source>
</evidence>
<dbReference type="PATRIC" id="fig|1123501.6.peg.3764"/>